<dbReference type="InterPro" id="IPR000064">
    <property type="entry name" value="NLP_P60_dom"/>
</dbReference>
<evidence type="ECO:0000256" key="4">
    <source>
        <dbReference type="ARBA" id="ARBA00022807"/>
    </source>
</evidence>
<dbReference type="GO" id="GO:0008234">
    <property type="term" value="F:cysteine-type peptidase activity"/>
    <property type="evidence" value="ECO:0007669"/>
    <property type="project" value="UniProtKB-KW"/>
</dbReference>
<evidence type="ECO:0000256" key="3">
    <source>
        <dbReference type="ARBA" id="ARBA00022801"/>
    </source>
</evidence>
<sequence>MKNISKVGLATALLMSLQLFTPVMAAEKQDGLGIGKAMEYYKVELNNENSLHAVVSEAFNKDIEQFEKKETEKGIQFVSDSIIIDVNGVDLEQEGFQMVKMAMTTKKKELSPLLPASAKPLAQNEDIVNIKKALIEIKDEQTPELTVPETLKTQENQEINIDSLIEATDNSGDVDVQIDGEVNYAIPGIYTLNVQAKDASGNITQKTIQVDVEKDDFYDRIAQAAKAQLGVYQDCTMLVTNALKAVGINFHGWPEEYLSLGDLTNDPVPGDIVVYSGHVGLYIGDGQVVHGGWNGNQTVIASVECDKPLIGFVHVRKP</sequence>
<dbReference type="InterPro" id="IPR013783">
    <property type="entry name" value="Ig-like_fold"/>
</dbReference>
<comment type="caution">
    <text evidence="7">The sequence shown here is derived from an EMBL/GenBank/DDBJ whole genome shotgun (WGS) entry which is preliminary data.</text>
</comment>
<dbReference type="GeneID" id="78276615"/>
<dbReference type="InterPro" id="IPR038765">
    <property type="entry name" value="Papain-like_cys_pep_sf"/>
</dbReference>
<keyword evidence="2" id="KW-0645">Protease</keyword>
<dbReference type="Gene3D" id="2.60.40.10">
    <property type="entry name" value="Immunoglobulins"/>
    <property type="match status" value="1"/>
</dbReference>
<dbReference type="GO" id="GO:0006508">
    <property type="term" value="P:proteolysis"/>
    <property type="evidence" value="ECO:0007669"/>
    <property type="project" value="UniProtKB-KW"/>
</dbReference>
<dbReference type="Pfam" id="PF16403">
    <property type="entry name" value="Bact_surface_Ig-like"/>
    <property type="match status" value="1"/>
</dbReference>
<keyword evidence="5" id="KW-0732">Signal</keyword>
<evidence type="ECO:0000256" key="1">
    <source>
        <dbReference type="ARBA" id="ARBA00007074"/>
    </source>
</evidence>
<feature type="domain" description="NlpC/P60" evidence="6">
    <location>
        <begin position="196"/>
        <end position="318"/>
    </location>
</feature>
<evidence type="ECO:0000313" key="7">
    <source>
        <dbReference type="EMBL" id="OLU46838.1"/>
    </source>
</evidence>
<dbReference type="Pfam" id="PF00877">
    <property type="entry name" value="NLPC_P60"/>
    <property type="match status" value="1"/>
</dbReference>
<evidence type="ECO:0000256" key="2">
    <source>
        <dbReference type="ARBA" id="ARBA00022670"/>
    </source>
</evidence>
<dbReference type="RefSeq" id="WP_083632080.1">
    <property type="nucleotide sequence ID" value="NZ_CAPDDE010000003.1"/>
</dbReference>
<dbReference type="PROSITE" id="PS51935">
    <property type="entry name" value="NLPC_P60"/>
    <property type="match status" value="1"/>
</dbReference>
<feature type="signal peptide" evidence="5">
    <location>
        <begin position="1"/>
        <end position="25"/>
    </location>
</feature>
<dbReference type="EMBL" id="MPKA01000058">
    <property type="protein sequence ID" value="OLU46838.1"/>
    <property type="molecule type" value="Genomic_DNA"/>
</dbReference>
<comment type="similarity">
    <text evidence="1">Belongs to the peptidase C40 family.</text>
</comment>
<accession>A0A1U7NND8</accession>
<dbReference type="Proteomes" id="UP000186705">
    <property type="component" value="Unassembled WGS sequence"/>
</dbReference>
<feature type="chain" id="PRO_5012459761" description="NlpC/P60 domain-containing protein" evidence="5">
    <location>
        <begin position="26"/>
        <end position="318"/>
    </location>
</feature>
<keyword evidence="8" id="KW-1185">Reference proteome</keyword>
<gene>
    <name evidence="7" type="ORF">BO225_04510</name>
</gene>
<name>A0A1U7NND8_9FIRM</name>
<proteinExistence type="inferred from homology"/>
<evidence type="ECO:0000256" key="5">
    <source>
        <dbReference type="SAM" id="SignalP"/>
    </source>
</evidence>
<reference evidence="7 8" key="1">
    <citation type="submission" date="2016-11" db="EMBL/GenBank/DDBJ databases">
        <title>Description of two novel members of the family Erysipelotrichaceae: Ileibacterium lipovorans gen. nov., sp. nov. and Dubosiella newyorkensis, gen. nov., sp. nov.</title>
        <authorList>
            <person name="Cox L.M."/>
            <person name="Sohn J."/>
            <person name="Tyrrell K.L."/>
            <person name="Citron D.M."/>
            <person name="Lawson P.A."/>
            <person name="Patel N.B."/>
            <person name="Iizumi T."/>
            <person name="Perez-Perez G.I."/>
            <person name="Goldstein E.J."/>
            <person name="Blaser M.J."/>
        </authorList>
    </citation>
    <scope>NUCLEOTIDE SEQUENCE [LARGE SCALE GENOMIC DNA]</scope>
    <source>
        <strain evidence="7 8">NYU-BL-A4</strain>
    </source>
</reference>
<keyword evidence="4" id="KW-0788">Thiol protease</keyword>
<evidence type="ECO:0000259" key="6">
    <source>
        <dbReference type="PROSITE" id="PS51935"/>
    </source>
</evidence>
<organism evidence="7 8">
    <name type="scientific">Dubosiella newyorkensis</name>
    <dbReference type="NCBI Taxonomy" id="1862672"/>
    <lineage>
        <taxon>Bacteria</taxon>
        <taxon>Bacillati</taxon>
        <taxon>Bacillota</taxon>
        <taxon>Erysipelotrichia</taxon>
        <taxon>Erysipelotrichales</taxon>
        <taxon>Erysipelotrichaceae</taxon>
        <taxon>Dubosiella</taxon>
    </lineage>
</organism>
<dbReference type="SUPFAM" id="SSF54001">
    <property type="entry name" value="Cysteine proteinases"/>
    <property type="match status" value="1"/>
</dbReference>
<dbReference type="OrthoDB" id="9808890at2"/>
<keyword evidence="3" id="KW-0378">Hydrolase</keyword>
<dbReference type="STRING" id="1862672.BO225_04510"/>
<dbReference type="Gene3D" id="3.90.1720.10">
    <property type="entry name" value="endopeptidase domain like (from Nostoc punctiforme)"/>
    <property type="match status" value="1"/>
</dbReference>
<protein>
    <recommendedName>
        <fullName evidence="6">NlpC/P60 domain-containing protein</fullName>
    </recommendedName>
</protein>
<evidence type="ECO:0000313" key="8">
    <source>
        <dbReference type="Proteomes" id="UP000186705"/>
    </source>
</evidence>
<dbReference type="InterPro" id="IPR032179">
    <property type="entry name" value="Cry22Aa_Ig-like"/>
</dbReference>
<dbReference type="AlphaFoldDB" id="A0A1U7NND8"/>